<dbReference type="RefSeq" id="XP_040879105.1">
    <property type="nucleotide sequence ID" value="XM_041026482.1"/>
</dbReference>
<evidence type="ECO:0008006" key="3">
    <source>
        <dbReference type="Google" id="ProtNLM"/>
    </source>
</evidence>
<proteinExistence type="predicted"/>
<organism evidence="1 2">
    <name type="scientific">Aureobasidium melanogenum (strain CBS 110374)</name>
    <name type="common">Aureobasidium pullulans var. melanogenum</name>
    <dbReference type="NCBI Taxonomy" id="1043003"/>
    <lineage>
        <taxon>Eukaryota</taxon>
        <taxon>Fungi</taxon>
        <taxon>Dikarya</taxon>
        <taxon>Ascomycota</taxon>
        <taxon>Pezizomycotina</taxon>
        <taxon>Dothideomycetes</taxon>
        <taxon>Dothideomycetidae</taxon>
        <taxon>Dothideales</taxon>
        <taxon>Saccotheciaceae</taxon>
        <taxon>Aureobasidium</taxon>
    </lineage>
</organism>
<keyword evidence="2" id="KW-1185">Reference proteome</keyword>
<dbReference type="STRING" id="1043003.A0A074VWH9"/>
<reference evidence="1 2" key="1">
    <citation type="journal article" date="2014" name="BMC Genomics">
        <title>Genome sequencing of four Aureobasidium pullulans varieties: biotechnological potential, stress tolerance, and description of new species.</title>
        <authorList>
            <person name="Gostin Ar C."/>
            <person name="Ohm R.A."/>
            <person name="Kogej T."/>
            <person name="Sonjak S."/>
            <person name="Turk M."/>
            <person name="Zajc J."/>
            <person name="Zalar P."/>
            <person name="Grube M."/>
            <person name="Sun H."/>
            <person name="Han J."/>
            <person name="Sharma A."/>
            <person name="Chiniquy J."/>
            <person name="Ngan C.Y."/>
            <person name="Lipzen A."/>
            <person name="Barry K."/>
            <person name="Grigoriev I.V."/>
            <person name="Gunde-Cimerman N."/>
        </authorList>
    </citation>
    <scope>NUCLEOTIDE SEQUENCE [LARGE SCALE GENOMIC DNA]</scope>
    <source>
        <strain evidence="1 2">CBS 110374</strain>
    </source>
</reference>
<dbReference type="EMBL" id="KL584835">
    <property type="protein sequence ID" value="KEQ62082.1"/>
    <property type="molecule type" value="Genomic_DNA"/>
</dbReference>
<evidence type="ECO:0000313" key="1">
    <source>
        <dbReference type="EMBL" id="KEQ62082.1"/>
    </source>
</evidence>
<accession>A0A074VWH9</accession>
<protein>
    <recommendedName>
        <fullName evidence="3">Apple domain-containing protein</fullName>
    </recommendedName>
</protein>
<dbReference type="HOGENOM" id="CLU_903101_0_0_1"/>
<sequence>MDREPVSRVPIVSDTQTDFASCVNNCRTIATCLGTSYVTSSGVCTYFSTFTSVGSDTGTDVAFPANISCPSLNGYSYLDSSGSEYGVLCNQSYPASSNITTQAGYSSLSACSNACSFSTNCLASSFVNGQCTFVSNLNTNSNAGQNLPGAVMLVLLQSRAVDVVSATGVVSRSTSISVVKSLPSAASTVHRGQNPYAAVVSAYLGCGDAFWQPRCASAVAATSSVVSKFSTVYTPATTSSNVLTPVATSSAGITSQAVTTTFRASSTSSSFKTSSTVCTTKLLGLIPVC</sequence>
<dbReference type="Proteomes" id="UP000030672">
    <property type="component" value="Unassembled WGS sequence"/>
</dbReference>
<evidence type="ECO:0000313" key="2">
    <source>
        <dbReference type="Proteomes" id="UP000030672"/>
    </source>
</evidence>
<dbReference type="GeneID" id="63919855"/>
<name>A0A074VWH9_AURM1</name>
<gene>
    <name evidence="1" type="ORF">M437DRAFT_75771</name>
</gene>
<dbReference type="AlphaFoldDB" id="A0A074VWH9"/>